<dbReference type="GO" id="GO:0048219">
    <property type="term" value="P:inter-Golgi cisterna vesicle-mediated transport"/>
    <property type="evidence" value="ECO:0007669"/>
    <property type="project" value="EnsemblFungi"/>
</dbReference>
<keyword evidence="3 5" id="KW-0067">ATP-binding</keyword>
<evidence type="ECO:0000256" key="2">
    <source>
        <dbReference type="ARBA" id="ARBA00022741"/>
    </source>
</evidence>
<dbReference type="PANTHER" id="PTHR23078">
    <property type="entry name" value="VESICULAR-FUSION PROTEIN NSF"/>
    <property type="match status" value="1"/>
</dbReference>
<dbReference type="GO" id="GO:0005795">
    <property type="term" value="C:Golgi stack"/>
    <property type="evidence" value="ECO:0007669"/>
    <property type="project" value="TreeGrafter"/>
</dbReference>
<feature type="domain" description="AAA+ ATPase" evidence="6">
    <location>
        <begin position="223"/>
        <end position="369"/>
    </location>
</feature>
<dbReference type="FunFam" id="1.10.8.60:FF:000115">
    <property type="entry name" value="N-ethylmaleimide-sensitive fusion protein, putative"/>
    <property type="match status" value="1"/>
</dbReference>
<keyword evidence="2 5" id="KW-0547">Nucleotide-binding</keyword>
<organism evidence="7 8">
    <name type="scientific">Anncaliia algerae PRA339</name>
    <dbReference type="NCBI Taxonomy" id="1288291"/>
    <lineage>
        <taxon>Eukaryota</taxon>
        <taxon>Fungi</taxon>
        <taxon>Fungi incertae sedis</taxon>
        <taxon>Microsporidia</taxon>
        <taxon>Tubulinosematoidea</taxon>
        <taxon>Tubulinosematidae</taxon>
        <taxon>Anncaliia</taxon>
    </lineage>
</organism>
<dbReference type="STRING" id="1288291.A0A059F2H8"/>
<dbReference type="Gene3D" id="3.40.50.300">
    <property type="entry name" value="P-loop containing nucleotide triphosphate hydrolases"/>
    <property type="match status" value="2"/>
</dbReference>
<evidence type="ECO:0000259" key="6">
    <source>
        <dbReference type="SMART" id="SM00382"/>
    </source>
</evidence>
<dbReference type="SUPFAM" id="SSF54585">
    <property type="entry name" value="Cdc48 domain 2-like"/>
    <property type="match status" value="1"/>
</dbReference>
<dbReference type="CDD" id="cd00009">
    <property type="entry name" value="AAA"/>
    <property type="match status" value="1"/>
</dbReference>
<dbReference type="SUPFAM" id="SSF52540">
    <property type="entry name" value="P-loop containing nucleoside triphosphate hydrolases"/>
    <property type="match status" value="2"/>
</dbReference>
<dbReference type="SMART" id="SM00382">
    <property type="entry name" value="AAA"/>
    <property type="match status" value="2"/>
</dbReference>
<accession>A0A059F2H8</accession>
<dbReference type="InterPro" id="IPR039812">
    <property type="entry name" value="Vesicle-fus_ATPase"/>
</dbReference>
<reference evidence="8" key="1">
    <citation type="submission" date="2013-02" db="EMBL/GenBank/DDBJ databases">
        <authorList>
            <consortium name="The Broad Institute Genome Sequencing Platform"/>
            <person name="Cuomo C."/>
            <person name="Becnel J."/>
            <person name="Sanscrainte N."/>
            <person name="Walker B."/>
            <person name="Young S.K."/>
            <person name="Zeng Q."/>
            <person name="Gargeya S."/>
            <person name="Fitzgerald M."/>
            <person name="Haas B."/>
            <person name="Abouelleil A."/>
            <person name="Alvarado L."/>
            <person name="Arachchi H.M."/>
            <person name="Berlin A.M."/>
            <person name="Chapman S.B."/>
            <person name="Dewar J."/>
            <person name="Goldberg J."/>
            <person name="Griggs A."/>
            <person name="Gujja S."/>
            <person name="Hansen M."/>
            <person name="Howarth C."/>
            <person name="Imamovic A."/>
            <person name="Larimer J."/>
            <person name="McCowan C."/>
            <person name="Murphy C."/>
            <person name="Neiman D."/>
            <person name="Pearson M."/>
            <person name="Priest M."/>
            <person name="Roberts A."/>
            <person name="Saif S."/>
            <person name="Shea T."/>
            <person name="Sisk P."/>
            <person name="Sykes S."/>
            <person name="Wortman J."/>
            <person name="Nusbaum C."/>
            <person name="Birren B."/>
        </authorList>
    </citation>
    <scope>NUCLEOTIDE SEQUENCE [LARGE SCALE GENOMIC DNA]</scope>
    <source>
        <strain evidence="8">PRA339</strain>
    </source>
</reference>
<comment type="function">
    <text evidence="4 5">Required for vesicle-mediated transport. Catalyzes the fusion of transport vesicles within the Golgi cisternae. Is also required for transport from the endoplasmic reticulum to the Golgi stack. Seems to function as a fusion protein required for the delivery of cargo proteins to all compartments of the Golgi stack independent of vesicle origin.</text>
</comment>
<feature type="domain" description="AAA+ ATPase" evidence="6">
    <location>
        <begin position="500"/>
        <end position="634"/>
    </location>
</feature>
<dbReference type="Gene3D" id="2.40.40.20">
    <property type="match status" value="1"/>
</dbReference>
<dbReference type="GO" id="GO:0006888">
    <property type="term" value="P:endoplasmic reticulum to Golgi vesicle-mediated transport"/>
    <property type="evidence" value="ECO:0007669"/>
    <property type="project" value="EnsemblFungi"/>
</dbReference>
<dbReference type="SUPFAM" id="SSF50692">
    <property type="entry name" value="ADC-like"/>
    <property type="match status" value="1"/>
</dbReference>
<dbReference type="FunFam" id="3.40.50.300:FF:000154">
    <property type="entry name" value="Vesicle-fusing ATPase 1"/>
    <property type="match status" value="1"/>
</dbReference>
<dbReference type="Gene3D" id="1.10.8.60">
    <property type="match status" value="1"/>
</dbReference>
<dbReference type="GO" id="GO:0035494">
    <property type="term" value="P:SNARE complex disassembly"/>
    <property type="evidence" value="ECO:0007669"/>
    <property type="project" value="EnsemblFungi"/>
</dbReference>
<dbReference type="Pfam" id="PF00004">
    <property type="entry name" value="AAA"/>
    <property type="match status" value="2"/>
</dbReference>
<dbReference type="InterPro" id="IPR009010">
    <property type="entry name" value="Asp_de-COase-like_dom_sf"/>
</dbReference>
<dbReference type="GO" id="GO:0043001">
    <property type="term" value="P:Golgi to plasma membrane protein transport"/>
    <property type="evidence" value="ECO:0007669"/>
    <property type="project" value="EnsemblFungi"/>
</dbReference>
<dbReference type="AlphaFoldDB" id="A0A059F2H8"/>
<protein>
    <recommendedName>
        <fullName evidence="5">Vesicular-fusion protein SEC18</fullName>
    </recommendedName>
</protein>
<dbReference type="VEuPathDB" id="MicrosporidiaDB:H312_01155"/>
<dbReference type="GO" id="GO:0042144">
    <property type="term" value="P:vacuole fusion, non-autophagic"/>
    <property type="evidence" value="ECO:0007669"/>
    <property type="project" value="EnsemblFungi"/>
</dbReference>
<dbReference type="FunFam" id="3.40.50.300:FF:000166">
    <property type="entry name" value="vesicle-fusing ATPase isoform X1"/>
    <property type="match status" value="1"/>
</dbReference>
<keyword evidence="5" id="KW-0963">Cytoplasm</keyword>
<gene>
    <name evidence="7" type="ORF">H312_01155</name>
</gene>
<keyword evidence="5" id="KW-0931">ER-Golgi transport</keyword>
<dbReference type="GO" id="GO:0000045">
    <property type="term" value="P:autophagosome assembly"/>
    <property type="evidence" value="ECO:0007669"/>
    <property type="project" value="EnsemblFungi"/>
</dbReference>
<evidence type="ECO:0000256" key="3">
    <source>
        <dbReference type="ARBA" id="ARBA00022840"/>
    </source>
</evidence>
<dbReference type="HOGENOM" id="CLU_008037_2_0_1"/>
<comment type="similarity">
    <text evidence="1 5">Belongs to the AAA ATPase family.</text>
</comment>
<dbReference type="InterPro" id="IPR027417">
    <property type="entry name" value="P-loop_NTPase"/>
</dbReference>
<dbReference type="InterPro" id="IPR003959">
    <property type="entry name" value="ATPase_AAA_core"/>
</dbReference>
<keyword evidence="5" id="KW-0378">Hydrolase</keyword>
<dbReference type="EMBL" id="KK365143">
    <property type="protein sequence ID" value="KCZ81400.1"/>
    <property type="molecule type" value="Genomic_DNA"/>
</dbReference>
<dbReference type="InterPro" id="IPR041569">
    <property type="entry name" value="AAA_lid_3"/>
</dbReference>
<evidence type="ECO:0000256" key="1">
    <source>
        <dbReference type="ARBA" id="ARBA00006914"/>
    </source>
</evidence>
<evidence type="ECO:0000256" key="4">
    <source>
        <dbReference type="ARBA" id="ARBA00056429"/>
    </source>
</evidence>
<dbReference type="InterPro" id="IPR003593">
    <property type="entry name" value="AAA+_ATPase"/>
</dbReference>
<feature type="non-terminal residue" evidence="7">
    <location>
        <position position="1"/>
    </location>
</feature>
<evidence type="ECO:0000313" key="8">
    <source>
        <dbReference type="Proteomes" id="UP000030655"/>
    </source>
</evidence>
<name>A0A059F2H8_9MICR</name>
<dbReference type="InterPro" id="IPR029067">
    <property type="entry name" value="CDC48_domain_2-like_sf"/>
</dbReference>
<dbReference type="GO" id="GO:0005524">
    <property type="term" value="F:ATP binding"/>
    <property type="evidence" value="ECO:0007669"/>
    <property type="project" value="UniProtKB-UniRule"/>
</dbReference>
<dbReference type="GO" id="GO:0000149">
    <property type="term" value="F:SNARE binding"/>
    <property type="evidence" value="ECO:0007669"/>
    <property type="project" value="EnsemblFungi"/>
</dbReference>
<dbReference type="GO" id="GO:0016887">
    <property type="term" value="F:ATP hydrolysis activity"/>
    <property type="evidence" value="ECO:0007669"/>
    <property type="project" value="EnsemblFungi"/>
</dbReference>
<evidence type="ECO:0000256" key="5">
    <source>
        <dbReference type="RuleBase" id="RU367045"/>
    </source>
</evidence>
<dbReference type="Proteomes" id="UP000030655">
    <property type="component" value="Unassembled WGS sequence"/>
</dbReference>
<dbReference type="Pfam" id="PF17862">
    <property type="entry name" value="AAA_lid_3"/>
    <property type="match status" value="1"/>
</dbReference>
<dbReference type="GO" id="GO:0048280">
    <property type="term" value="P:vesicle fusion with Golgi apparatus"/>
    <property type="evidence" value="ECO:0007669"/>
    <property type="project" value="EnsemblFungi"/>
</dbReference>
<dbReference type="GO" id="GO:0070300">
    <property type="term" value="F:phosphatidic acid binding"/>
    <property type="evidence" value="ECO:0007669"/>
    <property type="project" value="EnsemblFungi"/>
</dbReference>
<keyword evidence="8" id="KW-1185">Reference proteome</keyword>
<dbReference type="OrthoDB" id="9982946at2759"/>
<dbReference type="PANTHER" id="PTHR23078:SF3">
    <property type="entry name" value="VESICLE-FUSING ATPASE"/>
    <property type="match status" value="1"/>
</dbReference>
<evidence type="ECO:0000313" key="7">
    <source>
        <dbReference type="EMBL" id="KCZ81400.1"/>
    </source>
</evidence>
<sequence>MKLKVTTIKSIEEGLTNQVYLEASTKKKIKADKYIEIDGKYIFMVNSSPTIPKDLIGLNKAQREYLNKIADFDSCEVVARCQPEPITLIFLGVELMNNESLELSERKFKIDFKNKFNNFPLNLGQEFYFTTDSDDYLKLTVNELVSKCDNGILNGETDVYLTSKSANLLFTDMEDKKIFMNKNFSFEMLGIGGLKNEFALLFRRAFVQRAFDSRFIQQLGIMHVKGIMLYGPPGTGKTLIARQIGTILGAKKPKIVNGPEILNKFVGQSEENIRNLFKEAEEEYRAKKEKSQLHIIIFDEIDAICKSRGTGTSSGIGDQIVNQLLSKMDGVDSLDNVLIIGITNRFDLIDSALLRPGRFEIHLEISLPDEKSRLEILNVHTKKMASNHILENVDLEEIARLTRNYTGAELAAVVKSAVSFPLERKVEKEKTCQNIMPQDEFKVRIEDFLQAIKEVTPSFGVNGEEFSQFNKIFYETPPFQNGINLGNELLSKLRHTNLYKTSSLLFYGSQGTGKSTMAVKIALKSRFPYVKMISPKNIIGLSEYEKVRYIKDTFSDSYKSSESIIILDDLENLIEYVSIGPRFSNTILQALKIFIKSEDKNKLFVFGTTSTVDVIKDTGLFDCFYSHYEIPLVSYEDYKYLCNENKEFKKINYSGSSSIKALLADLDEPDYSPE</sequence>
<comment type="subcellular location">
    <subcellularLocation>
        <location evidence="5">Cytoplasm</location>
    </subcellularLocation>
</comment>
<proteinExistence type="inferred from homology"/>
<keyword evidence="5" id="KW-0813">Transport</keyword>
<keyword evidence="5" id="KW-0653">Protein transport</keyword>
<reference evidence="7 8" key="2">
    <citation type="submission" date="2014-03" db="EMBL/GenBank/DDBJ databases">
        <title>The Genome Sequence of Anncaliia algerae insect isolate PRA339.</title>
        <authorList>
            <consortium name="The Broad Institute Genome Sequencing Platform"/>
            <consortium name="The Broad Institute Genome Sequencing Center for Infectious Disease"/>
            <person name="Cuomo C."/>
            <person name="Becnel J."/>
            <person name="Sanscrainte N."/>
            <person name="Walker B."/>
            <person name="Young S.K."/>
            <person name="Zeng Q."/>
            <person name="Gargeya S."/>
            <person name="Fitzgerald M."/>
            <person name="Haas B."/>
            <person name="Abouelleil A."/>
            <person name="Alvarado L."/>
            <person name="Arachchi H.M."/>
            <person name="Berlin A.M."/>
            <person name="Chapman S.B."/>
            <person name="Dewar J."/>
            <person name="Goldberg J."/>
            <person name="Griggs A."/>
            <person name="Gujja S."/>
            <person name="Hansen M."/>
            <person name="Howarth C."/>
            <person name="Imamovic A."/>
            <person name="Larimer J."/>
            <person name="McCowan C."/>
            <person name="Murphy C."/>
            <person name="Neiman D."/>
            <person name="Pearson M."/>
            <person name="Priest M."/>
            <person name="Roberts A."/>
            <person name="Saif S."/>
            <person name="Shea T."/>
            <person name="Sisk P."/>
            <person name="Sykes S."/>
            <person name="Wortman J."/>
            <person name="Nusbaum C."/>
            <person name="Birren B."/>
        </authorList>
    </citation>
    <scope>NUCLEOTIDE SEQUENCE [LARGE SCALE GENOMIC DNA]</scope>
    <source>
        <strain evidence="7 8">PRA339</strain>
    </source>
</reference>